<dbReference type="GeneID" id="16077611"/>
<dbReference type="UniPathway" id="UPA00378"/>
<feature type="transmembrane region" description="Helical" evidence="15">
    <location>
        <begin position="93"/>
        <end position="111"/>
    </location>
</feature>
<feature type="transmembrane region" description="Helical" evidence="15">
    <location>
        <begin position="265"/>
        <end position="291"/>
    </location>
</feature>
<evidence type="ECO:0000256" key="12">
    <source>
        <dbReference type="ARBA" id="ARBA00045085"/>
    </source>
</evidence>
<evidence type="ECO:0000256" key="13">
    <source>
        <dbReference type="ARBA" id="ARBA00045102"/>
    </source>
</evidence>
<feature type="region of interest" description="Disordered" evidence="14">
    <location>
        <begin position="38"/>
        <end position="81"/>
    </location>
</feature>
<keyword evidence="8" id="KW-0677">Repeat</keyword>
<sequence>MPQQTKRTAAKRVGRFCVRWLTRRNGWKKELTAVMMDGRKGGLRRRKGEGEPGGEEQVEKEEEHRRQRRQVEEEEGKDAADTVAAVKQQPHGWSGLLLVTGIALLLRLAFISHPSSVVWDETHFGGFTANYIQGTYFLDVHPPLAKLLLAFVAKLSGFDGTFHFDTIGAEYPASVPFVALRMLSVVFGTATVATIHQIVRALGCGERAAVLAGVLVSVDAAALIVSRIIVLDAQLVFFCAFSLLCAIHVRNTTRTAPFSRRWWCWLLLLGASLGAVCSVKLVGLFTFATVGCITARDLWDLWGAREPLSTMAYHVLARVVVLIALPIAIFLGCYWLHFFLLPNTGPGAGFMSSEFRSTLAGDRQPLVVSVPRDVAHESIISLRHAHNTPSCWLHSHAFRYPPYPKEGSDLVSSQMQQVTCYPHANDRNNLWRVTILNSTLTFDNEYDDNGDDDGDDDGDANVRYLQHGDVIVLTHIDTGHPLHR</sequence>
<evidence type="ECO:0000313" key="18">
    <source>
        <dbReference type="Proteomes" id="UP000007799"/>
    </source>
</evidence>
<dbReference type="GO" id="GO:0004169">
    <property type="term" value="F:dolichyl-phosphate-mannose-protein mannosyltransferase activity"/>
    <property type="evidence" value="ECO:0007669"/>
    <property type="project" value="UniProtKB-EC"/>
</dbReference>
<dbReference type="InterPro" id="IPR036300">
    <property type="entry name" value="MIR_dom_sf"/>
</dbReference>
<evidence type="ECO:0000256" key="5">
    <source>
        <dbReference type="ARBA" id="ARBA00022676"/>
    </source>
</evidence>
<dbReference type="OrthoDB" id="292747at2759"/>
<feature type="domain" description="MIR" evidence="16">
    <location>
        <begin position="371"/>
        <end position="436"/>
    </location>
</feature>
<dbReference type="SUPFAM" id="SSF82109">
    <property type="entry name" value="MIR domain"/>
    <property type="match status" value="1"/>
</dbReference>
<dbReference type="SMART" id="SM00472">
    <property type="entry name" value="MIR"/>
    <property type="match status" value="1"/>
</dbReference>
<protein>
    <recommendedName>
        <fullName evidence="4">dolichyl-phosphate-mannose--protein mannosyltransferase</fullName>
        <ecNumber evidence="4">2.4.1.109</ecNumber>
    </recommendedName>
</protein>
<evidence type="ECO:0000256" key="11">
    <source>
        <dbReference type="ARBA" id="ARBA00023136"/>
    </source>
</evidence>
<dbReference type="eggNOG" id="KOG3359">
    <property type="taxonomic scope" value="Eukaryota"/>
</dbReference>
<dbReference type="PANTHER" id="PTHR10050">
    <property type="entry name" value="DOLICHYL-PHOSPHATE-MANNOSE--PROTEIN MANNOSYLTRANSFERASE"/>
    <property type="match status" value="1"/>
</dbReference>
<organism evidence="17 18">
    <name type="scientific">Salpingoeca rosetta (strain ATCC 50818 / BSB-021)</name>
    <dbReference type="NCBI Taxonomy" id="946362"/>
    <lineage>
        <taxon>Eukaryota</taxon>
        <taxon>Choanoflagellata</taxon>
        <taxon>Craspedida</taxon>
        <taxon>Salpingoecidae</taxon>
        <taxon>Salpingoeca</taxon>
    </lineage>
</organism>
<dbReference type="Gene3D" id="2.80.10.50">
    <property type="match status" value="1"/>
</dbReference>
<evidence type="ECO:0000256" key="6">
    <source>
        <dbReference type="ARBA" id="ARBA00022679"/>
    </source>
</evidence>
<keyword evidence="18" id="KW-1185">Reference proteome</keyword>
<comment type="pathway">
    <text evidence="2">Protein modification; protein glycosylation.</text>
</comment>
<dbReference type="EMBL" id="GL832959">
    <property type="protein sequence ID" value="EGD81815.1"/>
    <property type="molecule type" value="Genomic_DNA"/>
</dbReference>
<dbReference type="InterPro" id="IPR027005">
    <property type="entry name" value="PMT-like"/>
</dbReference>
<dbReference type="InParanoid" id="F2U2G3"/>
<evidence type="ECO:0000256" key="15">
    <source>
        <dbReference type="SAM" id="Phobius"/>
    </source>
</evidence>
<keyword evidence="11 15" id="KW-0472">Membrane</keyword>
<evidence type="ECO:0000256" key="14">
    <source>
        <dbReference type="SAM" id="MobiDB-lite"/>
    </source>
</evidence>
<gene>
    <name evidence="17" type="ORF">PTSG_02529</name>
</gene>
<comment type="subcellular location">
    <subcellularLocation>
        <location evidence="1">Endoplasmic reticulum membrane</location>
        <topology evidence="1">Multi-pass membrane protein</topology>
    </subcellularLocation>
</comment>
<accession>F2U2G3</accession>
<feature type="compositionally biased region" description="Basic and acidic residues" evidence="14">
    <location>
        <begin position="61"/>
        <end position="71"/>
    </location>
</feature>
<evidence type="ECO:0000256" key="4">
    <source>
        <dbReference type="ARBA" id="ARBA00012839"/>
    </source>
</evidence>
<dbReference type="PROSITE" id="PS50919">
    <property type="entry name" value="MIR"/>
    <property type="match status" value="1"/>
</dbReference>
<comment type="catalytic activity">
    <reaction evidence="12">
        <text>a di-trans,poly-cis-dolichyl beta-D-mannosyl phosphate + L-threonyl-[protein] = 3-O-(alpha-D-mannosyl)-L-threonyl-[protein] + a di-trans,poly-cis-dolichyl phosphate + H(+)</text>
        <dbReference type="Rhea" id="RHEA:53396"/>
        <dbReference type="Rhea" id="RHEA-COMP:11060"/>
        <dbReference type="Rhea" id="RHEA-COMP:13547"/>
        <dbReference type="Rhea" id="RHEA-COMP:19498"/>
        <dbReference type="Rhea" id="RHEA-COMP:19501"/>
        <dbReference type="ChEBI" id="CHEBI:15378"/>
        <dbReference type="ChEBI" id="CHEBI:30013"/>
        <dbReference type="ChEBI" id="CHEBI:57683"/>
        <dbReference type="ChEBI" id="CHEBI:58211"/>
        <dbReference type="ChEBI" id="CHEBI:137323"/>
        <dbReference type="EC" id="2.4.1.109"/>
    </reaction>
</comment>
<keyword evidence="5" id="KW-0328">Glycosyltransferase</keyword>
<dbReference type="Proteomes" id="UP000007799">
    <property type="component" value="Unassembled WGS sequence"/>
</dbReference>
<dbReference type="STRING" id="946362.F2U2G3"/>
<dbReference type="GO" id="GO:0005789">
    <property type="term" value="C:endoplasmic reticulum membrane"/>
    <property type="evidence" value="ECO:0007669"/>
    <property type="project" value="UniProtKB-SubCell"/>
</dbReference>
<dbReference type="RefSeq" id="XP_004997019.1">
    <property type="nucleotide sequence ID" value="XM_004996962.1"/>
</dbReference>
<dbReference type="InterPro" id="IPR003342">
    <property type="entry name" value="ArnT-like_N"/>
</dbReference>
<proteinExistence type="inferred from homology"/>
<evidence type="ECO:0000256" key="10">
    <source>
        <dbReference type="ARBA" id="ARBA00022989"/>
    </source>
</evidence>
<reference evidence="17" key="1">
    <citation type="submission" date="2009-08" db="EMBL/GenBank/DDBJ databases">
        <title>Annotation of Salpingoeca rosetta.</title>
        <authorList>
            <consortium name="The Broad Institute Genome Sequencing Platform"/>
            <person name="Russ C."/>
            <person name="Cuomo C."/>
            <person name="Burger G."/>
            <person name="Gray M.W."/>
            <person name="Holland P.W.H."/>
            <person name="King N."/>
            <person name="Lang F.B.F."/>
            <person name="Roger A.J."/>
            <person name="Ruiz-Trillo I."/>
            <person name="Young S.K."/>
            <person name="Zeng Q."/>
            <person name="Gargeya S."/>
            <person name="Alvarado L."/>
            <person name="Berlin A."/>
            <person name="Chapman S.B."/>
            <person name="Chen Z."/>
            <person name="Freedman E."/>
            <person name="Gellesch M."/>
            <person name="Goldberg J."/>
            <person name="Griggs A."/>
            <person name="Gujja S."/>
            <person name="Heilman E."/>
            <person name="Heiman D."/>
            <person name="Howarth C."/>
            <person name="Mehta T."/>
            <person name="Neiman D."/>
            <person name="Pearson M."/>
            <person name="Roberts A."/>
            <person name="Saif S."/>
            <person name="Shea T."/>
            <person name="Shenoy N."/>
            <person name="Sisk P."/>
            <person name="Stolte C."/>
            <person name="Sykes S."/>
            <person name="White J."/>
            <person name="Yandava C."/>
            <person name="Haas B."/>
            <person name="Nusbaum C."/>
            <person name="Birren B."/>
        </authorList>
    </citation>
    <scope>NUCLEOTIDE SEQUENCE</scope>
    <source>
        <strain evidence="17">ATCC 50818</strain>
    </source>
</reference>
<name>F2U2G3_SALR5</name>
<keyword evidence="10 15" id="KW-1133">Transmembrane helix</keyword>
<dbReference type="PANTHER" id="PTHR10050:SF51">
    <property type="entry name" value="PROTEIN O-MANNOSYL-TRANSFERASE 1"/>
    <property type="match status" value="1"/>
</dbReference>
<evidence type="ECO:0000313" key="17">
    <source>
        <dbReference type="EMBL" id="EGD81815.1"/>
    </source>
</evidence>
<dbReference type="EC" id="2.4.1.109" evidence="4"/>
<comment type="catalytic activity">
    <reaction evidence="13">
        <text>a di-trans,poly-cis-dolichyl beta-D-mannosyl phosphate + L-seryl-[protein] = 3-O-(alpha-D-mannosyl)-L-seryl-[protein] + a di-trans,poly-cis-dolichyl phosphate + H(+)</text>
        <dbReference type="Rhea" id="RHEA:17377"/>
        <dbReference type="Rhea" id="RHEA-COMP:9863"/>
        <dbReference type="Rhea" id="RHEA-COMP:13546"/>
        <dbReference type="Rhea" id="RHEA-COMP:19498"/>
        <dbReference type="Rhea" id="RHEA-COMP:19501"/>
        <dbReference type="ChEBI" id="CHEBI:15378"/>
        <dbReference type="ChEBI" id="CHEBI:29999"/>
        <dbReference type="ChEBI" id="CHEBI:57683"/>
        <dbReference type="ChEBI" id="CHEBI:58211"/>
        <dbReference type="ChEBI" id="CHEBI:137321"/>
        <dbReference type="EC" id="2.4.1.109"/>
    </reaction>
</comment>
<evidence type="ECO:0000256" key="2">
    <source>
        <dbReference type="ARBA" id="ARBA00004922"/>
    </source>
</evidence>
<evidence type="ECO:0000256" key="8">
    <source>
        <dbReference type="ARBA" id="ARBA00022737"/>
    </source>
</evidence>
<evidence type="ECO:0000256" key="1">
    <source>
        <dbReference type="ARBA" id="ARBA00004477"/>
    </source>
</evidence>
<evidence type="ECO:0000256" key="3">
    <source>
        <dbReference type="ARBA" id="ARBA00007222"/>
    </source>
</evidence>
<feature type="transmembrane region" description="Helical" evidence="15">
    <location>
        <begin position="235"/>
        <end position="253"/>
    </location>
</feature>
<feature type="transmembrane region" description="Helical" evidence="15">
    <location>
        <begin position="208"/>
        <end position="229"/>
    </location>
</feature>
<keyword evidence="9" id="KW-0256">Endoplasmic reticulum</keyword>
<dbReference type="Pfam" id="PF02366">
    <property type="entry name" value="PMT"/>
    <property type="match status" value="1"/>
</dbReference>
<dbReference type="AlphaFoldDB" id="F2U2G3"/>
<dbReference type="InterPro" id="IPR016093">
    <property type="entry name" value="MIR_motif"/>
</dbReference>
<evidence type="ECO:0000256" key="7">
    <source>
        <dbReference type="ARBA" id="ARBA00022692"/>
    </source>
</evidence>
<keyword evidence="7 15" id="KW-0812">Transmembrane</keyword>
<evidence type="ECO:0000256" key="9">
    <source>
        <dbReference type="ARBA" id="ARBA00022824"/>
    </source>
</evidence>
<comment type="similarity">
    <text evidence="3">Belongs to the glycosyltransferase 39 family.</text>
</comment>
<feature type="transmembrane region" description="Helical" evidence="15">
    <location>
        <begin position="311"/>
        <end position="336"/>
    </location>
</feature>
<keyword evidence="6" id="KW-0808">Transferase</keyword>
<feature type="transmembrane region" description="Helical" evidence="15">
    <location>
        <begin position="178"/>
        <end position="196"/>
    </location>
</feature>
<dbReference type="KEGG" id="sre:PTSG_02529"/>
<dbReference type="OMA" id="WIVESAY"/>
<evidence type="ECO:0000259" key="16">
    <source>
        <dbReference type="PROSITE" id="PS50919"/>
    </source>
</evidence>